<keyword evidence="1" id="KW-0812">Transmembrane</keyword>
<dbReference type="Proteomes" id="UP000292564">
    <property type="component" value="Unassembled WGS sequence"/>
</dbReference>
<proteinExistence type="predicted"/>
<evidence type="ECO:0000313" key="3">
    <source>
        <dbReference type="Proteomes" id="UP000292564"/>
    </source>
</evidence>
<evidence type="ECO:0000256" key="1">
    <source>
        <dbReference type="SAM" id="Phobius"/>
    </source>
</evidence>
<keyword evidence="1" id="KW-1133">Transmembrane helix</keyword>
<keyword evidence="3" id="KW-1185">Reference proteome</keyword>
<gene>
    <name evidence="2" type="ORF">EV385_2114</name>
</gene>
<dbReference type="RefSeq" id="WP_130509295.1">
    <property type="nucleotide sequence ID" value="NZ_SHKY01000001.1"/>
</dbReference>
<comment type="caution">
    <text evidence="2">The sequence shown here is derived from an EMBL/GenBank/DDBJ whole genome shotgun (WGS) entry which is preliminary data.</text>
</comment>
<evidence type="ECO:0000313" key="2">
    <source>
        <dbReference type="EMBL" id="RZU50345.1"/>
    </source>
</evidence>
<sequence length="67" mass="7167">MKLSDVLSDAAPWAVAVVLLGGLGIAFIVLADAKHAKALGIEKSEHLPATTRIFEVERGSRLERTRA</sequence>
<keyword evidence="1" id="KW-0472">Membrane</keyword>
<accession>A0A4Q7ZJD0</accession>
<feature type="transmembrane region" description="Helical" evidence="1">
    <location>
        <begin position="12"/>
        <end position="31"/>
    </location>
</feature>
<protein>
    <submittedName>
        <fullName evidence="2">Uncharacterized protein</fullName>
    </submittedName>
</protein>
<reference evidence="2 3" key="1">
    <citation type="submission" date="2019-02" db="EMBL/GenBank/DDBJ databases">
        <title>Sequencing the genomes of 1000 actinobacteria strains.</title>
        <authorList>
            <person name="Klenk H.-P."/>
        </authorList>
    </citation>
    <scope>NUCLEOTIDE SEQUENCE [LARGE SCALE GENOMIC DNA]</scope>
    <source>
        <strain evidence="2 3">DSM 45162</strain>
    </source>
</reference>
<dbReference type="AlphaFoldDB" id="A0A4Q7ZJD0"/>
<organism evidence="2 3">
    <name type="scientific">Krasilnikovia cinnamomea</name>
    <dbReference type="NCBI Taxonomy" id="349313"/>
    <lineage>
        <taxon>Bacteria</taxon>
        <taxon>Bacillati</taxon>
        <taxon>Actinomycetota</taxon>
        <taxon>Actinomycetes</taxon>
        <taxon>Micromonosporales</taxon>
        <taxon>Micromonosporaceae</taxon>
        <taxon>Krasilnikovia</taxon>
    </lineage>
</organism>
<dbReference type="EMBL" id="SHKY01000001">
    <property type="protein sequence ID" value="RZU50345.1"/>
    <property type="molecule type" value="Genomic_DNA"/>
</dbReference>
<name>A0A4Q7ZJD0_9ACTN</name>